<keyword evidence="2" id="KW-0560">Oxidoreductase</keyword>
<dbReference type="Gene3D" id="3.30.9.10">
    <property type="entry name" value="D-Amino Acid Oxidase, subunit A, domain 2"/>
    <property type="match status" value="1"/>
</dbReference>
<accession>A0A0N9UC61</accession>
<organism evidence="4 5">
    <name type="scientific">Sphingopyxis macrogoltabida</name>
    <name type="common">Sphingomonas macrogoltabidus</name>
    <dbReference type="NCBI Taxonomy" id="33050"/>
    <lineage>
        <taxon>Bacteria</taxon>
        <taxon>Pseudomonadati</taxon>
        <taxon>Pseudomonadota</taxon>
        <taxon>Alphaproteobacteria</taxon>
        <taxon>Sphingomonadales</taxon>
        <taxon>Sphingomonadaceae</taxon>
        <taxon>Sphingopyxis</taxon>
    </lineage>
</organism>
<dbReference type="SUPFAM" id="SSF54373">
    <property type="entry name" value="FAD-linked reductases, C-terminal domain"/>
    <property type="match status" value="1"/>
</dbReference>
<sequence>MADNLIIGCGVVGLTTALELLGRGERVTLVDSAAQEGLGTSFANGGLLTPSMSDPWNAPGVHRHLFEYLVSSSAALKIRLGALPSLLRWGPQFLLNSRAAPHRKATLANLELATYSLTAMKELRERFGFAFDASDGGALKFFRTEAAFDAALAIADLVREHGIEARPLDGNGAVEVEPCLAPVGAEIAGAIHYPGDASGDAYLFCREAARTIAELGGIFRYGQTVEAVEVRGGRVAGVRLAGETIAAERVVVAAGVASPALAAKLGLDLAVKPVKGYSMTYTPDPAGPMPRLPVIDDGYHTAITPLGTRLRVAGTAEFAGHDLRLDPKRIGNLGQLFKATYPAVASGAVLATGQPWTGLRPVAADGRPYIGPGRVAGSWVNAGHGHLGWTLAAGSARLLADLMAGTAPELDPSPYAPCR</sequence>
<dbReference type="KEGG" id="smag:AN936_11225"/>
<comment type="similarity">
    <text evidence="1">Belongs to the DadA oxidoreductase family.</text>
</comment>
<feature type="domain" description="FAD dependent oxidoreductase" evidence="3">
    <location>
        <begin position="5"/>
        <end position="402"/>
    </location>
</feature>
<evidence type="ECO:0000313" key="4">
    <source>
        <dbReference type="EMBL" id="ALH80917.1"/>
    </source>
</evidence>
<dbReference type="OrthoDB" id="9805337at2"/>
<evidence type="ECO:0000313" key="5">
    <source>
        <dbReference type="Proteomes" id="UP000058074"/>
    </source>
</evidence>
<dbReference type="SUPFAM" id="SSF51905">
    <property type="entry name" value="FAD/NAD(P)-binding domain"/>
    <property type="match status" value="1"/>
</dbReference>
<evidence type="ECO:0000259" key="3">
    <source>
        <dbReference type="Pfam" id="PF01266"/>
    </source>
</evidence>
<dbReference type="Gene3D" id="3.50.50.60">
    <property type="entry name" value="FAD/NAD(P)-binding domain"/>
    <property type="match status" value="2"/>
</dbReference>
<dbReference type="Pfam" id="PF01266">
    <property type="entry name" value="DAO"/>
    <property type="match status" value="1"/>
</dbReference>
<dbReference type="PANTHER" id="PTHR13847">
    <property type="entry name" value="SARCOSINE DEHYDROGENASE-RELATED"/>
    <property type="match status" value="1"/>
</dbReference>
<dbReference type="EMBL" id="CP012700">
    <property type="protein sequence ID" value="ALH80917.1"/>
    <property type="molecule type" value="Genomic_DNA"/>
</dbReference>
<reference evidence="4 5" key="1">
    <citation type="journal article" date="2015" name="Genome Announc.">
        <title>Complete Genome Sequence of Polypropylene Glycol- and Polyethylene Glycol-Degrading Sphingopyxis macrogoltabida Strain EY-1.</title>
        <authorList>
            <person name="Ohtsubo Y."/>
            <person name="Nagata Y."/>
            <person name="Numata M."/>
            <person name="Tsuchikane K."/>
            <person name="Hosoyama A."/>
            <person name="Yamazoe A."/>
            <person name="Tsuda M."/>
            <person name="Fujita N."/>
            <person name="Kawai F."/>
        </authorList>
    </citation>
    <scope>NUCLEOTIDE SEQUENCE [LARGE SCALE GENOMIC DNA]</scope>
    <source>
        <strain evidence="4 5">EY-1</strain>
    </source>
</reference>
<evidence type="ECO:0000256" key="2">
    <source>
        <dbReference type="ARBA" id="ARBA00023002"/>
    </source>
</evidence>
<dbReference type="Proteomes" id="UP000058074">
    <property type="component" value="Chromosome"/>
</dbReference>
<dbReference type="InterPro" id="IPR006076">
    <property type="entry name" value="FAD-dep_OxRdtase"/>
</dbReference>
<dbReference type="GO" id="GO:0055130">
    <property type="term" value="P:D-alanine catabolic process"/>
    <property type="evidence" value="ECO:0007669"/>
    <property type="project" value="TreeGrafter"/>
</dbReference>
<gene>
    <name evidence="4" type="ORF">AN936_11225</name>
</gene>
<dbReference type="RefSeq" id="WP_158500078.1">
    <property type="nucleotide sequence ID" value="NZ_CP012700.1"/>
</dbReference>
<dbReference type="GO" id="GO:0008718">
    <property type="term" value="F:D-amino-acid dehydrogenase activity"/>
    <property type="evidence" value="ECO:0007669"/>
    <property type="project" value="TreeGrafter"/>
</dbReference>
<proteinExistence type="inferred from homology"/>
<dbReference type="GO" id="GO:0005886">
    <property type="term" value="C:plasma membrane"/>
    <property type="evidence" value="ECO:0007669"/>
    <property type="project" value="TreeGrafter"/>
</dbReference>
<evidence type="ECO:0000256" key="1">
    <source>
        <dbReference type="ARBA" id="ARBA00009410"/>
    </source>
</evidence>
<name>A0A0N9UC61_SPHMC</name>
<dbReference type="PANTHER" id="PTHR13847:SF280">
    <property type="entry name" value="D-AMINO ACID DEHYDROGENASE"/>
    <property type="match status" value="1"/>
</dbReference>
<dbReference type="GO" id="GO:0005737">
    <property type="term" value="C:cytoplasm"/>
    <property type="evidence" value="ECO:0007669"/>
    <property type="project" value="TreeGrafter"/>
</dbReference>
<dbReference type="InterPro" id="IPR036188">
    <property type="entry name" value="FAD/NAD-bd_sf"/>
</dbReference>
<protein>
    <recommendedName>
        <fullName evidence="3">FAD dependent oxidoreductase domain-containing protein</fullName>
    </recommendedName>
</protein>
<dbReference type="PATRIC" id="fig|33050.5.peg.2322"/>
<dbReference type="AlphaFoldDB" id="A0A0N9UC61"/>